<dbReference type="InterPro" id="IPR036008">
    <property type="entry name" value="Aconitase_4Fe-4S_dom"/>
</dbReference>
<feature type="non-terminal residue" evidence="3">
    <location>
        <position position="1"/>
    </location>
</feature>
<comment type="caution">
    <text evidence="3">The sequence shown here is derived from an EMBL/GenBank/DDBJ whole genome shotgun (WGS) entry which is preliminary data.</text>
</comment>
<gene>
    <name evidence="3" type="ORF">S03H2_69121</name>
</gene>
<protein>
    <recommendedName>
        <fullName evidence="4">Aconitase/3-isopropylmalate dehydratase large subunit alpha/beta/alpha domain-containing protein</fullName>
    </recommendedName>
</protein>
<dbReference type="AlphaFoldDB" id="X1LKX8"/>
<keyword evidence="2" id="KW-0812">Transmembrane</keyword>
<keyword evidence="2" id="KW-1133">Transmembrane helix</keyword>
<proteinExistence type="predicted"/>
<evidence type="ECO:0000313" key="3">
    <source>
        <dbReference type="EMBL" id="GAH94793.1"/>
    </source>
</evidence>
<dbReference type="Gene3D" id="3.30.499.10">
    <property type="entry name" value="Aconitase, domain 3"/>
    <property type="match status" value="1"/>
</dbReference>
<reference evidence="3" key="1">
    <citation type="journal article" date="2014" name="Front. Microbiol.">
        <title>High frequency of phylogenetically diverse reductive dehalogenase-homologous genes in deep subseafloor sedimentary metagenomes.</title>
        <authorList>
            <person name="Kawai M."/>
            <person name="Futagami T."/>
            <person name="Toyoda A."/>
            <person name="Takaki Y."/>
            <person name="Nishi S."/>
            <person name="Hori S."/>
            <person name="Arai W."/>
            <person name="Tsubouchi T."/>
            <person name="Morono Y."/>
            <person name="Uchiyama I."/>
            <person name="Ito T."/>
            <person name="Fujiyama A."/>
            <person name="Inagaki F."/>
            <person name="Takami H."/>
        </authorList>
    </citation>
    <scope>NUCLEOTIDE SEQUENCE</scope>
    <source>
        <strain evidence="3">Expedition CK06-06</strain>
    </source>
</reference>
<keyword evidence="2" id="KW-0472">Membrane</keyword>
<evidence type="ECO:0008006" key="4">
    <source>
        <dbReference type="Google" id="ProtNLM"/>
    </source>
</evidence>
<dbReference type="InterPro" id="IPR015931">
    <property type="entry name" value="Acnase/IPM_dHydase_lsu_aba_1/3"/>
</dbReference>
<accession>X1LKX8</accession>
<name>X1LKX8_9ZZZZ</name>
<evidence type="ECO:0000256" key="1">
    <source>
        <dbReference type="ARBA" id="ARBA00023004"/>
    </source>
</evidence>
<keyword evidence="1" id="KW-0408">Iron</keyword>
<dbReference type="SUPFAM" id="SSF53732">
    <property type="entry name" value="Aconitase iron-sulfur domain"/>
    <property type="match status" value="1"/>
</dbReference>
<feature type="transmembrane region" description="Helical" evidence="2">
    <location>
        <begin position="12"/>
        <end position="30"/>
    </location>
</feature>
<sequence>KFLLFFKIKVKFIFITFCIYLYSITYSNLIKMGKTLTEKILEQHLVEGNLEKGSDIAIKIDQTLTQDATGTMAYLQFEAMDC</sequence>
<dbReference type="EMBL" id="BARU01045594">
    <property type="protein sequence ID" value="GAH94793.1"/>
    <property type="molecule type" value="Genomic_DNA"/>
</dbReference>
<organism evidence="3">
    <name type="scientific">marine sediment metagenome</name>
    <dbReference type="NCBI Taxonomy" id="412755"/>
    <lineage>
        <taxon>unclassified sequences</taxon>
        <taxon>metagenomes</taxon>
        <taxon>ecological metagenomes</taxon>
    </lineage>
</organism>
<evidence type="ECO:0000256" key="2">
    <source>
        <dbReference type="SAM" id="Phobius"/>
    </source>
</evidence>